<gene>
    <name evidence="2" type="ORF">CYLTODRAFT_419820</name>
</gene>
<dbReference type="Proteomes" id="UP000054007">
    <property type="component" value="Unassembled WGS sequence"/>
</dbReference>
<sequence length="284" mass="32561">MITRHPKSQFPTNRRLQHRPQRFQLKKRTPRHLSHSRMLARQRQRRGFRPRCKKRMRRTSEPSGIGTLVTGRLGEPSNIESHLDGIVAIDATSLWSGHSFGRLRILRAFVATYLRSTPARSAHRRRWAPSLQILPPSSLVLSRIHAPSLTSLTIKIVGICTEKYLNFPSLPLTLVNFAFITDTLWLKISPEKITRAVALFKRLPETICALYIAGIYSVRALVAGWKSMPGLFPSLACLRARPEIAFEEEGEELRSHVRRRIQDNMSPLRDIEVIKIWKIAGLRT</sequence>
<accession>A0A0D7BIG2</accession>
<dbReference type="AlphaFoldDB" id="A0A0D7BIG2"/>
<evidence type="ECO:0000313" key="2">
    <source>
        <dbReference type="EMBL" id="KIY70343.1"/>
    </source>
</evidence>
<dbReference type="EMBL" id="KN880469">
    <property type="protein sequence ID" value="KIY70343.1"/>
    <property type="molecule type" value="Genomic_DNA"/>
</dbReference>
<protein>
    <submittedName>
        <fullName evidence="2">Uncharacterized protein</fullName>
    </submittedName>
</protein>
<evidence type="ECO:0000256" key="1">
    <source>
        <dbReference type="SAM" id="MobiDB-lite"/>
    </source>
</evidence>
<reference evidence="2 3" key="1">
    <citation type="journal article" date="2015" name="Fungal Genet. Biol.">
        <title>Evolution of novel wood decay mechanisms in Agaricales revealed by the genome sequences of Fistulina hepatica and Cylindrobasidium torrendii.</title>
        <authorList>
            <person name="Floudas D."/>
            <person name="Held B.W."/>
            <person name="Riley R."/>
            <person name="Nagy L.G."/>
            <person name="Koehler G."/>
            <person name="Ransdell A.S."/>
            <person name="Younus H."/>
            <person name="Chow J."/>
            <person name="Chiniquy J."/>
            <person name="Lipzen A."/>
            <person name="Tritt A."/>
            <person name="Sun H."/>
            <person name="Haridas S."/>
            <person name="LaButti K."/>
            <person name="Ohm R.A."/>
            <person name="Kues U."/>
            <person name="Blanchette R.A."/>
            <person name="Grigoriev I.V."/>
            <person name="Minto R.E."/>
            <person name="Hibbett D.S."/>
        </authorList>
    </citation>
    <scope>NUCLEOTIDE SEQUENCE [LARGE SCALE GENOMIC DNA]</scope>
    <source>
        <strain evidence="2 3">FP15055 ss-10</strain>
    </source>
</reference>
<organism evidence="2 3">
    <name type="scientific">Cylindrobasidium torrendii FP15055 ss-10</name>
    <dbReference type="NCBI Taxonomy" id="1314674"/>
    <lineage>
        <taxon>Eukaryota</taxon>
        <taxon>Fungi</taxon>
        <taxon>Dikarya</taxon>
        <taxon>Basidiomycota</taxon>
        <taxon>Agaricomycotina</taxon>
        <taxon>Agaricomycetes</taxon>
        <taxon>Agaricomycetidae</taxon>
        <taxon>Agaricales</taxon>
        <taxon>Marasmiineae</taxon>
        <taxon>Physalacriaceae</taxon>
        <taxon>Cylindrobasidium</taxon>
    </lineage>
</organism>
<evidence type="ECO:0000313" key="3">
    <source>
        <dbReference type="Proteomes" id="UP000054007"/>
    </source>
</evidence>
<feature type="compositionally biased region" description="Basic residues" evidence="1">
    <location>
        <begin position="15"/>
        <end position="57"/>
    </location>
</feature>
<keyword evidence="3" id="KW-1185">Reference proteome</keyword>
<dbReference type="STRING" id="1314674.A0A0D7BIG2"/>
<proteinExistence type="predicted"/>
<feature type="region of interest" description="Disordered" evidence="1">
    <location>
        <begin position="1"/>
        <end position="67"/>
    </location>
</feature>
<name>A0A0D7BIG2_9AGAR</name>